<protein>
    <submittedName>
        <fullName evidence="1">Uncharacterized protein</fullName>
    </submittedName>
</protein>
<reference evidence="1" key="1">
    <citation type="submission" date="2018-05" db="EMBL/GenBank/DDBJ databases">
        <authorList>
            <person name="Lanie J.A."/>
            <person name="Ng W.-L."/>
            <person name="Kazmierczak K.M."/>
            <person name="Andrzejewski T.M."/>
            <person name="Davidsen T.M."/>
            <person name="Wayne K.J."/>
            <person name="Tettelin H."/>
            <person name="Glass J.I."/>
            <person name="Rusch D."/>
            <person name="Podicherti R."/>
            <person name="Tsui H.-C.T."/>
            <person name="Winkler M.E."/>
        </authorList>
    </citation>
    <scope>NUCLEOTIDE SEQUENCE</scope>
</reference>
<name>A0A382LM76_9ZZZZ</name>
<dbReference type="AlphaFoldDB" id="A0A382LM76"/>
<sequence length="50" mass="5699">MLNTGLRAHFSVNGKVVLLFELCIMVKRVTVVDEVRFHTASRLLMPRSGR</sequence>
<dbReference type="EMBL" id="UINC01087115">
    <property type="protein sequence ID" value="SVC36202.1"/>
    <property type="molecule type" value="Genomic_DNA"/>
</dbReference>
<proteinExistence type="predicted"/>
<accession>A0A382LM76</accession>
<gene>
    <name evidence="1" type="ORF">METZ01_LOCUS289056</name>
</gene>
<organism evidence="1">
    <name type="scientific">marine metagenome</name>
    <dbReference type="NCBI Taxonomy" id="408172"/>
    <lineage>
        <taxon>unclassified sequences</taxon>
        <taxon>metagenomes</taxon>
        <taxon>ecological metagenomes</taxon>
    </lineage>
</organism>
<evidence type="ECO:0000313" key="1">
    <source>
        <dbReference type="EMBL" id="SVC36202.1"/>
    </source>
</evidence>